<dbReference type="Proteomes" id="UP000054559">
    <property type="component" value="Unassembled WGS sequence"/>
</dbReference>
<accession>A0A0J8R6R5</accession>
<evidence type="ECO:0000313" key="2">
    <source>
        <dbReference type="Proteomes" id="UP000054559"/>
    </source>
</evidence>
<proteinExistence type="predicted"/>
<evidence type="ECO:0000313" key="1">
    <source>
        <dbReference type="EMBL" id="KMU80115.1"/>
    </source>
</evidence>
<gene>
    <name evidence="1" type="ORF">CISG_08457</name>
</gene>
<reference evidence="2" key="1">
    <citation type="journal article" date="2010" name="Genome Res.">
        <title>Population genomic sequencing of Coccidioides fungi reveals recent hybridization and transposon control.</title>
        <authorList>
            <person name="Neafsey D.E."/>
            <person name="Barker B.M."/>
            <person name="Sharpton T.J."/>
            <person name="Stajich J.E."/>
            <person name="Park D.J."/>
            <person name="Whiston E."/>
            <person name="Hung C.-Y."/>
            <person name="McMahan C."/>
            <person name="White J."/>
            <person name="Sykes S."/>
            <person name="Heiman D."/>
            <person name="Young S."/>
            <person name="Zeng Q."/>
            <person name="Abouelleil A."/>
            <person name="Aftuck L."/>
            <person name="Bessette D."/>
            <person name="Brown A."/>
            <person name="FitzGerald M."/>
            <person name="Lui A."/>
            <person name="Macdonald J.P."/>
            <person name="Priest M."/>
            <person name="Orbach M.J."/>
            <person name="Galgiani J.N."/>
            <person name="Kirkland T.N."/>
            <person name="Cole G.T."/>
            <person name="Birren B.W."/>
            <person name="Henn M.R."/>
            <person name="Taylor J.W."/>
            <person name="Rounsley S.D."/>
        </authorList>
    </citation>
    <scope>NUCLEOTIDE SEQUENCE [LARGE SCALE GENOMIC DNA]</scope>
    <source>
        <strain evidence="2">RMSCC 3703</strain>
    </source>
</reference>
<sequence length="144" mass="16069">MERHPRSDVNSIFAHPSICWIEMDVKLTLSKLSSMGPPFQVPVTHLIFNLFLRVLKPIIGAKPTYGLTSHEINSVAMGQVVALRQLQPKAELNFNHLSPLSIGMSDSESSKISIKRLLYILKMNGMLMTSSLTRGSIYFVRSGL</sequence>
<protein>
    <submittedName>
        <fullName evidence="1">Uncharacterized protein</fullName>
    </submittedName>
</protein>
<dbReference type="EMBL" id="DS268183">
    <property type="protein sequence ID" value="KMU80115.1"/>
    <property type="molecule type" value="Genomic_DNA"/>
</dbReference>
<organism evidence="1 2">
    <name type="scientific">Coccidioides immitis RMSCC 3703</name>
    <dbReference type="NCBI Taxonomy" id="454286"/>
    <lineage>
        <taxon>Eukaryota</taxon>
        <taxon>Fungi</taxon>
        <taxon>Dikarya</taxon>
        <taxon>Ascomycota</taxon>
        <taxon>Pezizomycotina</taxon>
        <taxon>Eurotiomycetes</taxon>
        <taxon>Eurotiomycetidae</taxon>
        <taxon>Onygenales</taxon>
        <taxon>Onygenaceae</taxon>
        <taxon>Coccidioides</taxon>
    </lineage>
</organism>
<name>A0A0J8R6R5_COCIT</name>
<dbReference type="AlphaFoldDB" id="A0A0J8R6R5"/>